<gene>
    <name evidence="5" type="ORF">Y717_15160</name>
</gene>
<feature type="signal peptide" evidence="3">
    <location>
        <begin position="1"/>
        <end position="38"/>
    </location>
</feature>
<dbReference type="GO" id="GO:0008360">
    <property type="term" value="P:regulation of cell shape"/>
    <property type="evidence" value="ECO:0007669"/>
    <property type="project" value="UniProtKB-UniRule"/>
</dbReference>
<dbReference type="Proteomes" id="UP000245992">
    <property type="component" value="Unassembled WGS sequence"/>
</dbReference>
<name>A0A2T7TG73_9ACTN</name>
<keyword evidence="1" id="KW-0961">Cell wall biogenesis/degradation</keyword>
<dbReference type="AlphaFoldDB" id="A0A2T7TG73"/>
<evidence type="ECO:0000313" key="5">
    <source>
        <dbReference type="EMBL" id="PVE14160.1"/>
    </source>
</evidence>
<evidence type="ECO:0000256" key="2">
    <source>
        <dbReference type="SAM" id="MobiDB-lite"/>
    </source>
</evidence>
<accession>A0A2T7TG73</accession>
<dbReference type="OrthoDB" id="3868753at2"/>
<keyword evidence="6" id="KW-1185">Reference proteome</keyword>
<dbReference type="PROSITE" id="PS51257">
    <property type="entry name" value="PROKAR_LIPOPROTEIN"/>
    <property type="match status" value="1"/>
</dbReference>
<evidence type="ECO:0000256" key="1">
    <source>
        <dbReference type="PROSITE-ProRule" id="PRU01373"/>
    </source>
</evidence>
<evidence type="ECO:0000259" key="4">
    <source>
        <dbReference type="PROSITE" id="PS52029"/>
    </source>
</evidence>
<organism evidence="5 6">
    <name type="scientific">Streptomyces scopuliridis RB72</name>
    <dbReference type="NCBI Taxonomy" id="1440053"/>
    <lineage>
        <taxon>Bacteria</taxon>
        <taxon>Bacillati</taxon>
        <taxon>Actinomycetota</taxon>
        <taxon>Actinomycetes</taxon>
        <taxon>Kitasatosporales</taxon>
        <taxon>Streptomycetaceae</taxon>
        <taxon>Streptomyces</taxon>
    </lineage>
</organism>
<keyword evidence="3" id="KW-0732">Signal</keyword>
<comment type="pathway">
    <text evidence="1">Cell wall biogenesis; peptidoglycan biosynthesis.</text>
</comment>
<keyword evidence="1" id="KW-0573">Peptidoglycan synthesis</keyword>
<feature type="region of interest" description="Disordered" evidence="2">
    <location>
        <begin position="42"/>
        <end position="70"/>
    </location>
</feature>
<feature type="domain" description="L,D-TPase catalytic" evidence="4">
    <location>
        <begin position="99"/>
        <end position="262"/>
    </location>
</feature>
<feature type="compositionally biased region" description="Low complexity" evidence="2">
    <location>
        <begin position="55"/>
        <end position="70"/>
    </location>
</feature>
<dbReference type="InterPro" id="IPR005490">
    <property type="entry name" value="LD_TPept_cat_dom"/>
</dbReference>
<protein>
    <recommendedName>
        <fullName evidence="4">L,D-TPase catalytic domain-containing protein</fullName>
    </recommendedName>
</protein>
<proteinExistence type="predicted"/>
<feature type="chain" id="PRO_5015719327" description="L,D-TPase catalytic domain-containing protein" evidence="3">
    <location>
        <begin position="39"/>
        <end position="270"/>
    </location>
</feature>
<evidence type="ECO:0000256" key="3">
    <source>
        <dbReference type="SAM" id="SignalP"/>
    </source>
</evidence>
<reference evidence="5 6" key="1">
    <citation type="submission" date="2013-12" db="EMBL/GenBank/DDBJ databases">
        <title>Annotated genome of Streptomyces scopuliridis.</title>
        <authorList>
            <person name="Olson J.B."/>
        </authorList>
    </citation>
    <scope>NUCLEOTIDE SEQUENCE [LARGE SCALE GENOMIC DNA]</scope>
    <source>
        <strain evidence="5 6">RB72</strain>
    </source>
</reference>
<feature type="active site" description="Proton donor/acceptor" evidence="1">
    <location>
        <position position="227"/>
    </location>
</feature>
<dbReference type="EMBL" id="AZSP01000003">
    <property type="protein sequence ID" value="PVE14160.1"/>
    <property type="molecule type" value="Genomic_DNA"/>
</dbReference>
<sequence>MSVRPVRPVRRGPLIAALLATGLLLTGCSGLTGTTDHADNVGSAPGGTAAKDKVAAGATGAAGQPAPEPQIVEPEEIPDLGPATRAEISPQASQAVVVTGTARDSSTASVVVYERDPVTGWHAVSDVWPAHNAVRGWTDDHFQGDLRSPIGVFDLTDAGGKLPAPGTKLPYDRGSAFEASGDGFEGEALAGSFDYVVAINYNRLPGTTPLDWTRPLGENKGGGIWLHVDHGGPTQGCVSLPRRRMKELLRMLDPAKRPVVVMGDADSLTD</sequence>
<feature type="active site" description="Nucleophile" evidence="1">
    <location>
        <position position="237"/>
    </location>
</feature>
<dbReference type="PANTHER" id="PTHR38589">
    <property type="entry name" value="BLR0621 PROTEIN"/>
    <property type="match status" value="1"/>
</dbReference>
<keyword evidence="1" id="KW-0133">Cell shape</keyword>
<comment type="caution">
    <text evidence="5">The sequence shown here is derived from an EMBL/GenBank/DDBJ whole genome shotgun (WGS) entry which is preliminary data.</text>
</comment>
<dbReference type="PANTHER" id="PTHR38589:SF1">
    <property type="entry name" value="BLR0621 PROTEIN"/>
    <property type="match status" value="1"/>
</dbReference>
<dbReference type="RefSeq" id="WP_030350875.1">
    <property type="nucleotide sequence ID" value="NZ_AZSP01000003.1"/>
</dbReference>
<dbReference type="GO" id="GO:0071555">
    <property type="term" value="P:cell wall organization"/>
    <property type="evidence" value="ECO:0007669"/>
    <property type="project" value="UniProtKB-UniRule"/>
</dbReference>
<dbReference type="GO" id="GO:0016740">
    <property type="term" value="F:transferase activity"/>
    <property type="evidence" value="ECO:0007669"/>
    <property type="project" value="InterPro"/>
</dbReference>
<evidence type="ECO:0000313" key="6">
    <source>
        <dbReference type="Proteomes" id="UP000245992"/>
    </source>
</evidence>
<dbReference type="GO" id="GO:0009252">
    <property type="term" value="P:peptidoglycan biosynthetic process"/>
    <property type="evidence" value="ECO:0007669"/>
    <property type="project" value="UniProtKB-KW"/>
</dbReference>
<dbReference type="PROSITE" id="PS52029">
    <property type="entry name" value="LD_TPASE"/>
    <property type="match status" value="1"/>
</dbReference>
<dbReference type="STRING" id="1440053.GCA_000718095_01718"/>